<proteinExistence type="inferred from homology"/>
<evidence type="ECO:0000313" key="3">
    <source>
        <dbReference type="EMBL" id="OOE79736.1"/>
    </source>
</evidence>
<dbReference type="PRINTS" id="PR01299">
    <property type="entry name" value="PYOCIN"/>
</dbReference>
<dbReference type="InterPro" id="IPR000290">
    <property type="entry name" value="Colicin_pyocin"/>
</dbReference>
<keyword evidence="2" id="KW-0079">Bacteriocin immunity</keyword>
<dbReference type="InterPro" id="IPR035900">
    <property type="entry name" value="Colicin_E_sf"/>
</dbReference>
<name>A0ABX3K533_9GAMM</name>
<dbReference type="Gene3D" id="1.10.1200.20">
    <property type="entry name" value="Colicin E immunity protein"/>
    <property type="match status" value="1"/>
</dbReference>
<reference evidence="3 4" key="1">
    <citation type="journal article" date="2017" name="Genome Announc.">
        <title>Draft Genome Sequences of Salinivibrio proteolyticus, Salinivibrio sharmensis, Salinivibrio siamensis, Salinivibrio costicola subsp. alcaliphilus, Salinivibrio costicola subsp. vallismortis, and 29 New Isolates Belonging to the Genus Salinivibrio.</title>
        <authorList>
            <person name="Lopez-Hermoso C."/>
            <person name="de la Haba R.R."/>
            <person name="Sanchez-Porro C."/>
            <person name="Bayliss S.C."/>
            <person name="Feil E.J."/>
            <person name="Ventosa A."/>
        </authorList>
    </citation>
    <scope>NUCLEOTIDE SEQUENCE [LARGE SCALE GENOMIC DNA]</scope>
    <source>
        <strain evidence="3 4">JCM 14472</strain>
    </source>
</reference>
<comment type="caution">
    <text evidence="3">The sequence shown here is derived from an EMBL/GenBank/DDBJ whole genome shotgun (WGS) entry which is preliminary data.</text>
</comment>
<dbReference type="EMBL" id="MUFB01000040">
    <property type="protein sequence ID" value="OOE79736.1"/>
    <property type="molecule type" value="Genomic_DNA"/>
</dbReference>
<sequence>MELKDQLQDYTEEEFYRFLEDFFEDTDTNDLSDEEYDKHISKLAEHFTRLVEHPDGNGLIFHPSEDREDSPSGIISEIKAWYQKQGKVCFKNQKR</sequence>
<dbReference type="Pfam" id="PF01320">
    <property type="entry name" value="Colicin_Pyocin"/>
    <property type="match status" value="1"/>
</dbReference>
<accession>A0ABX3K533</accession>
<evidence type="ECO:0000256" key="1">
    <source>
        <dbReference type="ARBA" id="ARBA00009346"/>
    </source>
</evidence>
<keyword evidence="4" id="KW-1185">Reference proteome</keyword>
<dbReference type="SUPFAM" id="SSF47345">
    <property type="entry name" value="Colicin E immunity proteins"/>
    <property type="match status" value="1"/>
</dbReference>
<comment type="similarity">
    <text evidence="1">Belongs to the colicins ColE2/ColE8/ColE9 and pyocins S1/S2 family.</text>
</comment>
<dbReference type="CDD" id="cd16363">
    <property type="entry name" value="Col_Im_like"/>
    <property type="match status" value="1"/>
</dbReference>
<gene>
    <name evidence="3" type="ORF">BZG73_15045</name>
</gene>
<dbReference type="RefSeq" id="WP_077668730.1">
    <property type="nucleotide sequence ID" value="NZ_MUFB01000040.1"/>
</dbReference>
<organism evidence="3 4">
    <name type="scientific">Salinivibrio siamensis</name>
    <dbReference type="NCBI Taxonomy" id="414286"/>
    <lineage>
        <taxon>Bacteria</taxon>
        <taxon>Pseudomonadati</taxon>
        <taxon>Pseudomonadota</taxon>
        <taxon>Gammaproteobacteria</taxon>
        <taxon>Vibrionales</taxon>
        <taxon>Vibrionaceae</taxon>
        <taxon>Salinivibrio</taxon>
    </lineage>
</organism>
<dbReference type="Proteomes" id="UP000189410">
    <property type="component" value="Unassembled WGS sequence"/>
</dbReference>
<evidence type="ECO:0000313" key="4">
    <source>
        <dbReference type="Proteomes" id="UP000189410"/>
    </source>
</evidence>
<evidence type="ECO:0000256" key="2">
    <source>
        <dbReference type="ARBA" id="ARBA00023025"/>
    </source>
</evidence>
<protein>
    <submittedName>
        <fullName evidence="3">Bacteriocin immunity protein</fullName>
    </submittedName>
</protein>